<dbReference type="PANTHER" id="PTHR23036:SF193">
    <property type="entry name" value="INTERLEUKIN-6 RECEPTOR SUBUNIT BETA-LIKE"/>
    <property type="match status" value="1"/>
</dbReference>
<feature type="domain" description="Fibronectin type-III" evidence="6">
    <location>
        <begin position="447"/>
        <end position="542"/>
    </location>
</feature>
<keyword evidence="2" id="KW-0677">Repeat</keyword>
<name>A0A2I4CK58_AUSLI</name>
<dbReference type="Proteomes" id="UP000192220">
    <property type="component" value="Unplaced"/>
</dbReference>
<evidence type="ECO:0000259" key="6">
    <source>
        <dbReference type="PROSITE" id="PS50853"/>
    </source>
</evidence>
<dbReference type="Pfam" id="PF00041">
    <property type="entry name" value="fn3"/>
    <property type="match status" value="1"/>
</dbReference>
<keyword evidence="7" id="KW-1185">Reference proteome</keyword>
<evidence type="ECO:0000256" key="5">
    <source>
        <dbReference type="ARBA" id="ARBA00023180"/>
    </source>
</evidence>
<accession>A0A2I4CK58</accession>
<dbReference type="GeneID" id="106529481"/>
<evidence type="ECO:0000256" key="4">
    <source>
        <dbReference type="ARBA" id="ARBA00023170"/>
    </source>
</evidence>
<proteinExistence type="predicted"/>
<dbReference type="Gene3D" id="2.60.40.10">
    <property type="entry name" value="Immunoglobulins"/>
    <property type="match status" value="3"/>
</dbReference>
<dbReference type="STRING" id="52670.A0A2I4CK58"/>
<dbReference type="GO" id="GO:0019955">
    <property type="term" value="F:cytokine binding"/>
    <property type="evidence" value="ECO:0007669"/>
    <property type="project" value="TreeGrafter"/>
</dbReference>
<dbReference type="OrthoDB" id="5968456at2759"/>
<dbReference type="GO" id="GO:0043235">
    <property type="term" value="C:receptor complex"/>
    <property type="evidence" value="ECO:0007669"/>
    <property type="project" value="TreeGrafter"/>
</dbReference>
<dbReference type="InterPro" id="IPR036116">
    <property type="entry name" value="FN3_sf"/>
</dbReference>
<dbReference type="RefSeq" id="XP_013880383.1">
    <property type="nucleotide sequence ID" value="XM_014024929.1"/>
</dbReference>
<dbReference type="CDD" id="cd00063">
    <property type="entry name" value="FN3"/>
    <property type="match status" value="2"/>
</dbReference>
<keyword evidence="3" id="KW-1015">Disulfide bond</keyword>
<reference evidence="8" key="1">
    <citation type="submission" date="2025-08" db="UniProtKB">
        <authorList>
            <consortium name="RefSeq"/>
        </authorList>
    </citation>
    <scope>IDENTIFICATION</scope>
    <source>
        <strain evidence="8">Quisiro</strain>
        <tissue evidence="8">Liver</tissue>
    </source>
</reference>
<keyword evidence="5" id="KW-0325">Glycoprotein</keyword>
<dbReference type="PROSITE" id="PS50853">
    <property type="entry name" value="FN3"/>
    <property type="match status" value="2"/>
</dbReference>
<dbReference type="PANTHER" id="PTHR23036">
    <property type="entry name" value="CYTOKINE RECEPTOR"/>
    <property type="match status" value="1"/>
</dbReference>
<dbReference type="InterPro" id="IPR013783">
    <property type="entry name" value="Ig-like_fold"/>
</dbReference>
<feature type="domain" description="Fibronectin type-III" evidence="6">
    <location>
        <begin position="150"/>
        <end position="247"/>
    </location>
</feature>
<evidence type="ECO:0000313" key="7">
    <source>
        <dbReference type="Proteomes" id="UP000192220"/>
    </source>
</evidence>
<keyword evidence="1" id="KW-0732">Signal</keyword>
<dbReference type="SUPFAM" id="SSF49265">
    <property type="entry name" value="Fibronectin type III"/>
    <property type="match status" value="2"/>
</dbReference>
<sequence length="751" mass="84292">MVGSMSGRGVQLMFGSHSQDLIFGLVLVFYTTLSSHMRASAEHCRSKNTSVEYQHCGFHPDGVHDLVCFGKPNQSVKNCTWKPGKHTSKNTGTKATCYIFNNITTFHLNTRKVFENYDTIIVEVFENAHTGNCTKAVFQGSPKHLLRCDAPSSASFSRPAGGLNVTVTWNQSEETMIKSFSVRLRKVGSSSWNESSVPSESRTKLRVEHLNSSLMYVVQIQCDTNDKCSQCPWSEDHIVPSELTSQPIINSLEETADQPGRRWISVNWRFPAESDGYKVTIWKASGEVPQEQKKTIKAKIRLLLSHSEYLLNISAFNNASISPPVSLRIPQKEDVMNEGDGRLNVSVNNSTALTVSWKDDLIKQFVCYSVEWRKKGHSALYKSFYENTNNYRHLSHLPVPLEPYIRYSLTLHTRPYKDTCNIKHINNSESTYGTTQFYFKQGSPVSAPTNISFSNKTLTSVVLRWSSVPEEDVRGFLLGYIIHWTEHHHLGTENNITLNHKFNSWELKNLKSGTVHQVQISAFTSAGEGVRSAASFFKTHHDEKTNLIALIAVCVVAVLLVPGCHVIHRLKATIWPSIPNPGNSNAVQKMDKPSQLELLKAMATLQVEEWDTKSLQILEREDSIPAGTLPSTLPLLRTSSADKQDSPEMSCNWIQSDTDSTAVDNPPDNTTVTLLETQRTDLQSSPLTFGGDYMTMELFQKLICQDEEPDATVTAVTEDNSDNMMVKALRLDYVRQFSTRPPDSEHVSTCL</sequence>
<gene>
    <name evidence="8" type="primary">LOC106529481</name>
</gene>
<protein>
    <submittedName>
        <fullName evidence="8">Interleukin-31 receptor subunit alpha</fullName>
    </submittedName>
</protein>
<organism evidence="7 8">
    <name type="scientific">Austrofundulus limnaeus</name>
    <name type="common">Annual killifish</name>
    <dbReference type="NCBI Taxonomy" id="52670"/>
    <lineage>
        <taxon>Eukaryota</taxon>
        <taxon>Metazoa</taxon>
        <taxon>Chordata</taxon>
        <taxon>Craniata</taxon>
        <taxon>Vertebrata</taxon>
        <taxon>Euteleostomi</taxon>
        <taxon>Actinopterygii</taxon>
        <taxon>Neopterygii</taxon>
        <taxon>Teleostei</taxon>
        <taxon>Neoteleostei</taxon>
        <taxon>Acanthomorphata</taxon>
        <taxon>Ovalentaria</taxon>
        <taxon>Atherinomorphae</taxon>
        <taxon>Cyprinodontiformes</taxon>
        <taxon>Rivulidae</taxon>
        <taxon>Austrofundulus</taxon>
    </lineage>
</organism>
<dbReference type="GO" id="GO:0009897">
    <property type="term" value="C:external side of plasma membrane"/>
    <property type="evidence" value="ECO:0007669"/>
    <property type="project" value="TreeGrafter"/>
</dbReference>
<evidence type="ECO:0000313" key="8">
    <source>
        <dbReference type="RefSeq" id="XP_013880383.1"/>
    </source>
</evidence>
<keyword evidence="4 8" id="KW-0675">Receptor</keyword>
<dbReference type="AlphaFoldDB" id="A0A2I4CK58"/>
<dbReference type="InterPro" id="IPR003961">
    <property type="entry name" value="FN3_dom"/>
</dbReference>
<dbReference type="KEGG" id="alim:106529481"/>
<dbReference type="SMART" id="SM00060">
    <property type="entry name" value="FN3"/>
    <property type="match status" value="3"/>
</dbReference>
<dbReference type="InParanoid" id="A0A2I4CK58"/>
<dbReference type="InterPro" id="IPR050379">
    <property type="entry name" value="Type-I_Cytokine_Rcpt"/>
</dbReference>
<evidence type="ECO:0000256" key="3">
    <source>
        <dbReference type="ARBA" id="ARBA00023157"/>
    </source>
</evidence>
<evidence type="ECO:0000256" key="1">
    <source>
        <dbReference type="ARBA" id="ARBA00022729"/>
    </source>
</evidence>
<evidence type="ECO:0000256" key="2">
    <source>
        <dbReference type="ARBA" id="ARBA00022737"/>
    </source>
</evidence>
<dbReference type="GO" id="GO:0004896">
    <property type="term" value="F:cytokine receptor activity"/>
    <property type="evidence" value="ECO:0007669"/>
    <property type="project" value="TreeGrafter"/>
</dbReference>